<sequence>MAEPISCTIQQSRALPPLTSWKNFKSAFCSTDRLPRVPQSEIKSTLSGKHFK</sequence>
<accession>J9H4C2</accession>
<dbReference type="AlphaFoldDB" id="J9H4C2"/>
<evidence type="ECO:0000313" key="1">
    <source>
        <dbReference type="EMBL" id="EJX08605.1"/>
    </source>
</evidence>
<gene>
    <name evidence="1" type="ORF">EVA_03287</name>
</gene>
<reference evidence="1" key="1">
    <citation type="journal article" date="2012" name="PLoS ONE">
        <title>Gene sets for utilization of primary and secondary nutrition supplies in the distal gut of endangered iberian lynx.</title>
        <authorList>
            <person name="Alcaide M."/>
            <person name="Messina E."/>
            <person name="Richter M."/>
            <person name="Bargiela R."/>
            <person name="Peplies J."/>
            <person name="Huws S.A."/>
            <person name="Newbold C.J."/>
            <person name="Golyshin P.N."/>
            <person name="Simon M.A."/>
            <person name="Lopez G."/>
            <person name="Yakimov M.M."/>
            <person name="Ferrer M."/>
        </authorList>
    </citation>
    <scope>NUCLEOTIDE SEQUENCE</scope>
</reference>
<proteinExistence type="predicted"/>
<protein>
    <submittedName>
        <fullName evidence="1">Uncharacterized protein</fullName>
    </submittedName>
</protein>
<organism evidence="1">
    <name type="scientific">gut metagenome</name>
    <dbReference type="NCBI Taxonomy" id="749906"/>
    <lineage>
        <taxon>unclassified sequences</taxon>
        <taxon>metagenomes</taxon>
        <taxon>organismal metagenomes</taxon>
    </lineage>
</organism>
<comment type="caution">
    <text evidence="1">The sequence shown here is derived from an EMBL/GenBank/DDBJ whole genome shotgun (WGS) entry which is preliminary data.</text>
</comment>
<name>J9H4C2_9ZZZZ</name>
<dbReference type="EMBL" id="AMCI01000583">
    <property type="protein sequence ID" value="EJX08605.1"/>
    <property type="molecule type" value="Genomic_DNA"/>
</dbReference>